<accession>A0ACC2M3R0</accession>
<evidence type="ECO:0000313" key="1">
    <source>
        <dbReference type="EMBL" id="KAJ8640265.1"/>
    </source>
</evidence>
<dbReference type="Proteomes" id="UP001234297">
    <property type="component" value="Chromosome 5"/>
</dbReference>
<name>A0ACC2M3R0_PERAE</name>
<proteinExistence type="predicted"/>
<sequence>MHLSRGGSFFEFIIRIAEAIFSLSLLSLLRPRILQSPASDSAIAGLGFCNRTPRITLTIRSAARDGHEARFRSKNSLDLEDGAGPIESSVSSSSLSLSRSHEARFHPL</sequence>
<dbReference type="EMBL" id="CM056813">
    <property type="protein sequence ID" value="KAJ8640265.1"/>
    <property type="molecule type" value="Genomic_DNA"/>
</dbReference>
<gene>
    <name evidence="1" type="ORF">MRB53_016959</name>
</gene>
<organism evidence="1 2">
    <name type="scientific">Persea americana</name>
    <name type="common">Avocado</name>
    <dbReference type="NCBI Taxonomy" id="3435"/>
    <lineage>
        <taxon>Eukaryota</taxon>
        <taxon>Viridiplantae</taxon>
        <taxon>Streptophyta</taxon>
        <taxon>Embryophyta</taxon>
        <taxon>Tracheophyta</taxon>
        <taxon>Spermatophyta</taxon>
        <taxon>Magnoliopsida</taxon>
        <taxon>Magnoliidae</taxon>
        <taxon>Laurales</taxon>
        <taxon>Lauraceae</taxon>
        <taxon>Persea</taxon>
    </lineage>
</organism>
<keyword evidence="2" id="KW-1185">Reference proteome</keyword>
<protein>
    <submittedName>
        <fullName evidence="1">Uncharacterized protein</fullName>
    </submittedName>
</protein>
<comment type="caution">
    <text evidence="1">The sequence shown here is derived from an EMBL/GenBank/DDBJ whole genome shotgun (WGS) entry which is preliminary data.</text>
</comment>
<evidence type="ECO:0000313" key="2">
    <source>
        <dbReference type="Proteomes" id="UP001234297"/>
    </source>
</evidence>
<reference evidence="1 2" key="1">
    <citation type="journal article" date="2022" name="Hortic Res">
        <title>A haplotype resolved chromosomal level avocado genome allows analysis of novel avocado genes.</title>
        <authorList>
            <person name="Nath O."/>
            <person name="Fletcher S.J."/>
            <person name="Hayward A."/>
            <person name="Shaw L.M."/>
            <person name="Masouleh A.K."/>
            <person name="Furtado A."/>
            <person name="Henry R.J."/>
            <person name="Mitter N."/>
        </authorList>
    </citation>
    <scope>NUCLEOTIDE SEQUENCE [LARGE SCALE GENOMIC DNA]</scope>
    <source>
        <strain evidence="2">cv. Hass</strain>
    </source>
</reference>